<evidence type="ECO:0000256" key="2">
    <source>
        <dbReference type="ARBA" id="ARBA00022670"/>
    </source>
</evidence>
<dbReference type="SUPFAM" id="SSF89260">
    <property type="entry name" value="Collagen-binding domain"/>
    <property type="match status" value="1"/>
</dbReference>
<dbReference type="PROSITE" id="PS51892">
    <property type="entry name" value="SUBTILASE"/>
    <property type="match status" value="1"/>
</dbReference>
<feature type="active site" description="Charge relay system" evidence="5">
    <location>
        <position position="264"/>
    </location>
</feature>
<keyword evidence="11" id="KW-1185">Reference proteome</keyword>
<keyword evidence="2 5" id="KW-0645">Protease</keyword>
<dbReference type="Pfam" id="PF04151">
    <property type="entry name" value="PPC"/>
    <property type="match status" value="1"/>
</dbReference>
<feature type="active site" description="Charge relay system" evidence="5">
    <location>
        <position position="206"/>
    </location>
</feature>
<keyword evidence="3 5" id="KW-0378">Hydrolase</keyword>
<dbReference type="InterPro" id="IPR036852">
    <property type="entry name" value="Peptidase_S8/S53_dom_sf"/>
</dbReference>
<dbReference type="InterPro" id="IPR054399">
    <property type="entry name" value="Fervidolysin-like_N_prodom"/>
</dbReference>
<dbReference type="PANTHER" id="PTHR43399">
    <property type="entry name" value="SUBTILISIN-RELATED"/>
    <property type="match status" value="1"/>
</dbReference>
<dbReference type="CDD" id="cd07473">
    <property type="entry name" value="Peptidases_S8_Subtilisin_like"/>
    <property type="match status" value="1"/>
</dbReference>
<protein>
    <submittedName>
        <fullName evidence="10">S8 family serine peptidase</fullName>
    </submittedName>
</protein>
<feature type="domain" description="Peptidase C-terminal archaeal/bacterial" evidence="8">
    <location>
        <begin position="505"/>
        <end position="577"/>
    </location>
</feature>
<dbReference type="InterPro" id="IPR051048">
    <property type="entry name" value="Peptidase_S8/S53_subtilisin"/>
</dbReference>
<dbReference type="InterPro" id="IPR007280">
    <property type="entry name" value="Peptidase_C_arc/bac"/>
</dbReference>
<dbReference type="InterPro" id="IPR015500">
    <property type="entry name" value="Peptidase_S8_subtilisin-rel"/>
</dbReference>
<comment type="similarity">
    <text evidence="1 5">Belongs to the peptidase S8 family.</text>
</comment>
<feature type="chain" id="PRO_5045168501" evidence="6">
    <location>
        <begin position="26"/>
        <end position="719"/>
    </location>
</feature>
<sequence>MKNKKAVISTLVGISIFCFSFSAFAESPNDNVKKGSQSLEPIIQISSSQADEEPPKFLKPDRTLKQRHITQSESKRGYKANEVIVKFKQNKSVASLGAAGRAKGLKEIKHLDKQLGIKTLQFDTNVASVNEIVSFLNASDDVEYAEPNYIYKPSAVPDPMYNQLWGLKNSGQSIDGVPGKVGIDIKAEGAWTKTKGSTSTVIAVIDTGTDIFHPDLKDNIWKNPGEIANDGIDNDSNGYIDDVNGWNFFDGNNDVYYSAGEDAHGTHVSGTISGRTNTIGVIGVSPNVKIMPLKFIGPFGGSLEDAILAVNYAKAKGVKISNNSWGGGGFSQALYDVIKNSNSLFVAAAGNDGVNADSSPMYPAAYNLSNILSVAALNNTGNLASFSNYGATSVDIAAPGEQILSTTPENTYDFFDGTSMASPHATGAAALVTAVYPSYTPLQIKDKLMKSVTKLSSLTGKVATGGLLNAQTAVASTDIDGNIPGVPFTGTSKTSTLNATSDKDDVYSIKLLKGEKLSVTLSGATGTDFDLYLYDKTATTVNSSQKIVAYSEKANTSSESFTFVAPSDGTYYLDVYAYKGSGSYTVNVKYGVTAGTYEDVNSNVSFNGNWQKVSTSSASGGSYKWVNESSASTQLVFNGTGISYTAFKDSTQGIAKVTLDGVSYTVDLFSSSPQYKATVFSKTGLKAGRHVLKIEWTGKIHTGAKKTATKINVDSFIVK</sequence>
<evidence type="ECO:0000259" key="7">
    <source>
        <dbReference type="Pfam" id="PF00082"/>
    </source>
</evidence>
<feature type="domain" description="Peptidase S8/S53" evidence="7">
    <location>
        <begin position="199"/>
        <end position="455"/>
    </location>
</feature>
<evidence type="ECO:0000256" key="6">
    <source>
        <dbReference type="SAM" id="SignalP"/>
    </source>
</evidence>
<dbReference type="InterPro" id="IPR000209">
    <property type="entry name" value="Peptidase_S8/S53_dom"/>
</dbReference>
<feature type="active site" description="Charge relay system" evidence="5">
    <location>
        <position position="419"/>
    </location>
</feature>
<name>A0ABS7UZ57_9BACI</name>
<dbReference type="Gene3D" id="2.60.120.380">
    <property type="match status" value="1"/>
</dbReference>
<evidence type="ECO:0000313" key="10">
    <source>
        <dbReference type="EMBL" id="MBZ5753299.1"/>
    </source>
</evidence>
<dbReference type="PROSITE" id="PS00138">
    <property type="entry name" value="SUBTILASE_SER"/>
    <property type="match status" value="1"/>
</dbReference>
<feature type="domain" description="Fervidolysin-like N-terminal prodomain" evidence="9">
    <location>
        <begin position="67"/>
        <end position="148"/>
    </location>
</feature>
<keyword evidence="4 5" id="KW-0720">Serine protease</keyword>
<proteinExistence type="inferred from homology"/>
<dbReference type="PRINTS" id="PR00723">
    <property type="entry name" value="SUBTILISIN"/>
</dbReference>
<evidence type="ECO:0000259" key="9">
    <source>
        <dbReference type="Pfam" id="PF22148"/>
    </source>
</evidence>
<evidence type="ECO:0000256" key="1">
    <source>
        <dbReference type="ARBA" id="ARBA00011073"/>
    </source>
</evidence>
<organism evidence="10 11">
    <name type="scientific">Metabacillus rhizolycopersici</name>
    <dbReference type="NCBI Taxonomy" id="2875709"/>
    <lineage>
        <taxon>Bacteria</taxon>
        <taxon>Bacillati</taxon>
        <taxon>Bacillota</taxon>
        <taxon>Bacilli</taxon>
        <taxon>Bacillales</taxon>
        <taxon>Bacillaceae</taxon>
        <taxon>Metabacillus</taxon>
    </lineage>
</organism>
<accession>A0ABS7UZ57</accession>
<dbReference type="InterPro" id="IPR034204">
    <property type="entry name" value="PfSUB1-like_cat_dom"/>
</dbReference>
<dbReference type="Pfam" id="PF22148">
    <property type="entry name" value="Fervidolysin_NPro-like"/>
    <property type="match status" value="1"/>
</dbReference>
<dbReference type="RefSeq" id="WP_224141728.1">
    <property type="nucleotide sequence ID" value="NZ_JAIQUM010000099.1"/>
</dbReference>
<dbReference type="Gene3D" id="2.60.120.260">
    <property type="entry name" value="Galactose-binding domain-like"/>
    <property type="match status" value="1"/>
</dbReference>
<evidence type="ECO:0000256" key="4">
    <source>
        <dbReference type="ARBA" id="ARBA00022825"/>
    </source>
</evidence>
<gene>
    <name evidence="10" type="ORF">K9V48_24505</name>
</gene>
<dbReference type="EMBL" id="JAIQUM010000099">
    <property type="protein sequence ID" value="MBZ5753299.1"/>
    <property type="molecule type" value="Genomic_DNA"/>
</dbReference>
<evidence type="ECO:0000256" key="5">
    <source>
        <dbReference type="PROSITE-ProRule" id="PRU01240"/>
    </source>
</evidence>
<evidence type="ECO:0000259" key="8">
    <source>
        <dbReference type="Pfam" id="PF04151"/>
    </source>
</evidence>
<dbReference type="Pfam" id="PF00082">
    <property type="entry name" value="Peptidase_S8"/>
    <property type="match status" value="1"/>
</dbReference>
<dbReference type="Proteomes" id="UP001165287">
    <property type="component" value="Unassembled WGS sequence"/>
</dbReference>
<evidence type="ECO:0000256" key="3">
    <source>
        <dbReference type="ARBA" id="ARBA00022801"/>
    </source>
</evidence>
<dbReference type="InterPro" id="IPR023828">
    <property type="entry name" value="Peptidase_S8_Ser-AS"/>
</dbReference>
<evidence type="ECO:0000313" key="11">
    <source>
        <dbReference type="Proteomes" id="UP001165287"/>
    </source>
</evidence>
<reference evidence="10" key="1">
    <citation type="submission" date="2024-05" db="EMBL/GenBank/DDBJ databases">
        <title>Metabacillus sp. nov., isolated from the rhizosphere soil of tomato plants.</title>
        <authorList>
            <person name="Ma R."/>
        </authorList>
    </citation>
    <scope>NUCLEOTIDE SEQUENCE</scope>
    <source>
        <strain evidence="10">DBTR6</strain>
    </source>
</reference>
<dbReference type="PROSITE" id="PS00137">
    <property type="entry name" value="SUBTILASE_HIS"/>
    <property type="match status" value="1"/>
</dbReference>
<feature type="signal peptide" evidence="6">
    <location>
        <begin position="1"/>
        <end position="25"/>
    </location>
</feature>
<dbReference type="PANTHER" id="PTHR43399:SF4">
    <property type="entry name" value="CELL WALL-ASSOCIATED PROTEASE"/>
    <property type="match status" value="1"/>
</dbReference>
<dbReference type="Gene3D" id="3.40.50.200">
    <property type="entry name" value="Peptidase S8/S53 domain"/>
    <property type="match status" value="1"/>
</dbReference>
<dbReference type="InterPro" id="IPR022398">
    <property type="entry name" value="Peptidase_S8_His-AS"/>
</dbReference>
<dbReference type="SUPFAM" id="SSF52743">
    <property type="entry name" value="Subtilisin-like"/>
    <property type="match status" value="1"/>
</dbReference>
<keyword evidence="6" id="KW-0732">Signal</keyword>
<comment type="caution">
    <text evidence="10">The sequence shown here is derived from an EMBL/GenBank/DDBJ whole genome shotgun (WGS) entry which is preliminary data.</text>
</comment>